<evidence type="ECO:0000313" key="1">
    <source>
        <dbReference type="EMBL" id="MDT3426414.1"/>
    </source>
</evidence>
<gene>
    <name evidence="1" type="ORF">J2Z22_001940</name>
</gene>
<dbReference type="RefSeq" id="WP_156940402.1">
    <property type="nucleotide sequence ID" value="NZ_JAUSUY010000006.1"/>
</dbReference>
<organism evidence="1 2">
    <name type="scientific">Paenibacillus forsythiae</name>
    <dbReference type="NCBI Taxonomy" id="365616"/>
    <lineage>
        <taxon>Bacteria</taxon>
        <taxon>Bacillati</taxon>
        <taxon>Bacillota</taxon>
        <taxon>Bacilli</taxon>
        <taxon>Bacillales</taxon>
        <taxon>Paenibacillaceae</taxon>
        <taxon>Paenibacillus</taxon>
    </lineage>
</organism>
<evidence type="ECO:0000313" key="2">
    <source>
        <dbReference type="Proteomes" id="UP001248709"/>
    </source>
</evidence>
<comment type="caution">
    <text evidence="1">The sequence shown here is derived from an EMBL/GenBank/DDBJ whole genome shotgun (WGS) entry which is preliminary data.</text>
</comment>
<reference evidence="1 2" key="1">
    <citation type="submission" date="2023-07" db="EMBL/GenBank/DDBJ databases">
        <title>Genomic Encyclopedia of Type Strains, Phase IV (KMG-IV): sequencing the most valuable type-strain genomes for metagenomic binning, comparative biology and taxonomic classification.</title>
        <authorList>
            <person name="Goeker M."/>
        </authorList>
    </citation>
    <scope>NUCLEOTIDE SEQUENCE [LARGE SCALE GENOMIC DNA]</scope>
    <source>
        <strain evidence="1 2">T98</strain>
    </source>
</reference>
<protein>
    <submittedName>
        <fullName evidence="1">Uncharacterized protein</fullName>
    </submittedName>
</protein>
<sequence>MLQMKGAYPERLSKESGVKGVREMYQIIDFVLIYAPCKACGINKAKLAWSGDYSPVWL</sequence>
<accession>A0ABU3H6G3</accession>
<dbReference type="EMBL" id="JAUSUY010000006">
    <property type="protein sequence ID" value="MDT3426414.1"/>
    <property type="molecule type" value="Genomic_DNA"/>
</dbReference>
<dbReference type="Proteomes" id="UP001248709">
    <property type="component" value="Unassembled WGS sequence"/>
</dbReference>
<name>A0ABU3H6G3_9BACL</name>
<keyword evidence="2" id="KW-1185">Reference proteome</keyword>
<proteinExistence type="predicted"/>